<evidence type="ECO:0008006" key="4">
    <source>
        <dbReference type="Google" id="ProtNLM"/>
    </source>
</evidence>
<gene>
    <name evidence="2" type="ORF">N865_05340</name>
</gene>
<dbReference type="Proteomes" id="UP000019489">
    <property type="component" value="Unassembled WGS sequence"/>
</dbReference>
<keyword evidence="1" id="KW-0472">Membrane</keyword>
<protein>
    <recommendedName>
        <fullName evidence="4">HXXEE domain-containing protein</fullName>
    </recommendedName>
</protein>
<accession>W9GCI8</accession>
<dbReference type="EMBL" id="AWSA01000010">
    <property type="protein sequence ID" value="EWT02508.1"/>
    <property type="molecule type" value="Genomic_DNA"/>
</dbReference>
<feature type="transmembrane region" description="Helical" evidence="1">
    <location>
        <begin position="163"/>
        <end position="186"/>
    </location>
</feature>
<comment type="caution">
    <text evidence="2">The sequence shown here is derived from an EMBL/GenBank/DDBJ whole genome shotgun (WGS) entry which is preliminary data.</text>
</comment>
<keyword evidence="3" id="KW-1185">Reference proteome</keyword>
<dbReference type="AlphaFoldDB" id="W9GCI8"/>
<dbReference type="Pfam" id="PF13787">
    <property type="entry name" value="HXXEE"/>
    <property type="match status" value="1"/>
</dbReference>
<evidence type="ECO:0000313" key="3">
    <source>
        <dbReference type="Proteomes" id="UP000019489"/>
    </source>
</evidence>
<dbReference type="eggNOG" id="ENOG5032VRS">
    <property type="taxonomic scope" value="Bacteria"/>
</dbReference>
<proteinExistence type="predicted"/>
<evidence type="ECO:0000313" key="2">
    <source>
        <dbReference type="EMBL" id="EWT02508.1"/>
    </source>
</evidence>
<name>W9GCI8_9MICO</name>
<feature type="transmembrane region" description="Helical" evidence="1">
    <location>
        <begin position="131"/>
        <end position="151"/>
    </location>
</feature>
<organism evidence="2 3">
    <name type="scientific">Intrasporangium oryzae NRRL B-24470</name>
    <dbReference type="NCBI Taxonomy" id="1386089"/>
    <lineage>
        <taxon>Bacteria</taxon>
        <taxon>Bacillati</taxon>
        <taxon>Actinomycetota</taxon>
        <taxon>Actinomycetes</taxon>
        <taxon>Micrococcales</taxon>
        <taxon>Intrasporangiaceae</taxon>
        <taxon>Intrasporangium</taxon>
    </lineage>
</organism>
<keyword evidence="1" id="KW-0812">Transmembrane</keyword>
<sequence>MRWYLRHWYDVGLLVGVLALAWGVVADLDTRQQILLLSFGVLILHEFEEYGWPGGLPTFMNEVMRPSDRPDRYPLNQLNSMVINVSAVYLFYGIAIFFPDVIWLGLAPILFNFLEVLLHVGGGVIRARAKYSPGLVSVIPWAALSVGYIVEVNNDTGIAASDWWLAIGYMIAFVVIFLALVTYVWLADKNSPYPFDDVEMSRFEKYRHLVGAAHPH</sequence>
<dbReference type="PATRIC" id="fig|1386089.3.peg.1306"/>
<keyword evidence="1" id="KW-1133">Transmembrane helix</keyword>
<dbReference type="RefSeq" id="WP_169735709.1">
    <property type="nucleotide sequence ID" value="NZ_AWSA01000010.1"/>
</dbReference>
<reference evidence="2 3" key="1">
    <citation type="submission" date="2013-08" db="EMBL/GenBank/DDBJ databases">
        <title>Intrasporangium oryzae NRRL B-24470.</title>
        <authorList>
            <person name="Liu H."/>
            <person name="Wang G."/>
        </authorList>
    </citation>
    <scope>NUCLEOTIDE SEQUENCE [LARGE SCALE GENOMIC DNA]</scope>
    <source>
        <strain evidence="2 3">NRRL B-24470</strain>
    </source>
</reference>
<dbReference type="InterPro" id="IPR025671">
    <property type="entry name" value="HXXEE"/>
</dbReference>
<evidence type="ECO:0000256" key="1">
    <source>
        <dbReference type="SAM" id="Phobius"/>
    </source>
</evidence>